<dbReference type="VEuPathDB" id="FungiDB:LEMA_P069600.1"/>
<reference evidence="2" key="1">
    <citation type="journal article" date="2011" name="Nat. Commun.">
        <title>Effector diversification within compartments of the Leptosphaeria maculans genome affected by Repeat-Induced Point mutations.</title>
        <authorList>
            <person name="Rouxel T."/>
            <person name="Grandaubert J."/>
            <person name="Hane J.K."/>
            <person name="Hoede C."/>
            <person name="van de Wouw A.P."/>
            <person name="Couloux A."/>
            <person name="Dominguez V."/>
            <person name="Anthouard V."/>
            <person name="Bally P."/>
            <person name="Bourras S."/>
            <person name="Cozijnsen A.J."/>
            <person name="Ciuffetti L.M."/>
            <person name="Degrave A."/>
            <person name="Dilmaghani A."/>
            <person name="Duret L."/>
            <person name="Fudal I."/>
            <person name="Goodwin S.B."/>
            <person name="Gout L."/>
            <person name="Glaser N."/>
            <person name="Linglin J."/>
            <person name="Kema G.H.J."/>
            <person name="Lapalu N."/>
            <person name="Lawrence C.B."/>
            <person name="May K."/>
            <person name="Meyer M."/>
            <person name="Ollivier B."/>
            <person name="Poulain J."/>
            <person name="Schoch C.L."/>
            <person name="Simon A."/>
            <person name="Spatafora J.W."/>
            <person name="Stachowiak A."/>
            <person name="Turgeon B.G."/>
            <person name="Tyler B.M."/>
            <person name="Vincent D."/>
            <person name="Weissenbach J."/>
            <person name="Amselem J."/>
            <person name="Quesneville H."/>
            <person name="Oliver R.P."/>
            <person name="Wincker P."/>
            <person name="Balesdent M.-H."/>
            <person name="Howlett B.J."/>
        </authorList>
    </citation>
    <scope>NUCLEOTIDE SEQUENCE [LARGE SCALE GENOMIC DNA]</scope>
    <source>
        <strain evidence="2">JN3 / isolate v23.1.3 / race Av1-4-5-6-7-8</strain>
    </source>
</reference>
<dbReference type="HOGENOM" id="CLU_2197429_0_0_1"/>
<dbReference type="InParanoid" id="E4ZJ21"/>
<organism evidence="2">
    <name type="scientific">Leptosphaeria maculans (strain JN3 / isolate v23.1.3 / race Av1-4-5-6-7-8)</name>
    <name type="common">Blackleg fungus</name>
    <name type="synonym">Phoma lingam</name>
    <dbReference type="NCBI Taxonomy" id="985895"/>
    <lineage>
        <taxon>Eukaryota</taxon>
        <taxon>Fungi</taxon>
        <taxon>Dikarya</taxon>
        <taxon>Ascomycota</taxon>
        <taxon>Pezizomycotina</taxon>
        <taxon>Dothideomycetes</taxon>
        <taxon>Pleosporomycetidae</taxon>
        <taxon>Pleosporales</taxon>
        <taxon>Pleosporineae</taxon>
        <taxon>Leptosphaeriaceae</taxon>
        <taxon>Plenodomus</taxon>
        <taxon>Plenodomus lingam/Leptosphaeria maculans species complex</taxon>
    </lineage>
</organism>
<evidence type="ECO:0000313" key="1">
    <source>
        <dbReference type="EMBL" id="CBX91452.1"/>
    </source>
</evidence>
<proteinExistence type="predicted"/>
<protein>
    <submittedName>
        <fullName evidence="1">Predicted protein</fullName>
    </submittedName>
</protein>
<accession>E4ZJ21</accession>
<gene>
    <name evidence="1" type="ORF">LEMA_P069600.1</name>
</gene>
<evidence type="ECO:0000313" key="2">
    <source>
        <dbReference type="Proteomes" id="UP000002668"/>
    </source>
</evidence>
<dbReference type="Proteomes" id="UP000002668">
    <property type="component" value="Genome"/>
</dbReference>
<dbReference type="AlphaFoldDB" id="E4ZJ21"/>
<dbReference type="EMBL" id="FP929072">
    <property type="protein sequence ID" value="CBX91452.1"/>
    <property type="molecule type" value="Genomic_DNA"/>
</dbReference>
<sequence>MHIYFFLFKTVAPSFSFLAAKDMSTSDQITFPLSALDQRLRRLESLDTEEPHVDSTDCRVTLHHRNLLQATGGITMNFEASRQAPQACYFLPIMYMASYCRIKSPKGA</sequence>
<name>E4ZJ21_LEPMJ</name>
<keyword evidence="2" id="KW-1185">Reference proteome</keyword>